<feature type="transmembrane region" description="Helical" evidence="1">
    <location>
        <begin position="7"/>
        <end position="28"/>
    </location>
</feature>
<dbReference type="RefSeq" id="WP_149784650.1">
    <property type="nucleotide sequence ID" value="NZ_BAAADP010000001.1"/>
</dbReference>
<feature type="transmembrane region" description="Helical" evidence="1">
    <location>
        <begin position="371"/>
        <end position="393"/>
    </location>
</feature>
<evidence type="ECO:0000313" key="3">
    <source>
        <dbReference type="EMBL" id="SFH59465.1"/>
    </source>
</evidence>
<reference evidence="3 4" key="1">
    <citation type="submission" date="2016-10" db="EMBL/GenBank/DDBJ databases">
        <authorList>
            <person name="Varghese N."/>
            <person name="Submissions S."/>
        </authorList>
    </citation>
    <scope>NUCLEOTIDE SEQUENCE [LARGE SCALE GENOMIC DNA]</scope>
    <source>
        <strain evidence="3 4">CGMCC 1.6377</strain>
    </source>
</reference>
<dbReference type="InterPro" id="IPR020846">
    <property type="entry name" value="MFS_dom"/>
</dbReference>
<feature type="transmembrane region" description="Helical" evidence="1">
    <location>
        <begin position="67"/>
        <end position="86"/>
    </location>
</feature>
<dbReference type="PROSITE" id="PS50850">
    <property type="entry name" value="MFS"/>
    <property type="match status" value="1"/>
</dbReference>
<feature type="transmembrane region" description="Helical" evidence="1">
    <location>
        <begin position="399"/>
        <end position="418"/>
    </location>
</feature>
<dbReference type="EMBL" id="FOPZ01000011">
    <property type="protein sequence ID" value="SFH59465.1"/>
    <property type="molecule type" value="Genomic_DNA"/>
</dbReference>
<dbReference type="GO" id="GO:0022857">
    <property type="term" value="F:transmembrane transporter activity"/>
    <property type="evidence" value="ECO:0007669"/>
    <property type="project" value="InterPro"/>
</dbReference>
<feature type="transmembrane region" description="Helical" evidence="1">
    <location>
        <begin position="34"/>
        <end position="55"/>
    </location>
</feature>
<feature type="transmembrane region" description="Helical" evidence="1">
    <location>
        <begin position="334"/>
        <end position="359"/>
    </location>
</feature>
<keyword evidence="1" id="KW-1133">Transmembrane helix</keyword>
<protein>
    <submittedName>
        <fullName evidence="3">Predicted arabinose efflux permease, MFS family</fullName>
    </submittedName>
</protein>
<accession>A0A1I3BAX5</accession>
<keyword evidence="1" id="KW-0812">Transmembrane</keyword>
<feature type="transmembrane region" description="Helical" evidence="1">
    <location>
        <begin position="239"/>
        <end position="257"/>
    </location>
</feature>
<evidence type="ECO:0000256" key="1">
    <source>
        <dbReference type="SAM" id="Phobius"/>
    </source>
</evidence>
<keyword evidence="1" id="KW-0472">Membrane</keyword>
<feature type="transmembrane region" description="Helical" evidence="1">
    <location>
        <begin position="269"/>
        <end position="289"/>
    </location>
</feature>
<organism evidence="3 4">
    <name type="scientific">Halorubrum aquaticum</name>
    <dbReference type="NCBI Taxonomy" id="387340"/>
    <lineage>
        <taxon>Archaea</taxon>
        <taxon>Methanobacteriati</taxon>
        <taxon>Methanobacteriota</taxon>
        <taxon>Stenosarchaea group</taxon>
        <taxon>Halobacteria</taxon>
        <taxon>Halobacteriales</taxon>
        <taxon>Haloferacaceae</taxon>
        <taxon>Halorubrum</taxon>
    </lineage>
</organism>
<proteinExistence type="predicted"/>
<sequence>MSKSWLYAWGLASIAFGGASLVVPLYVVDLGGSPATLGTLAAVASAVGVPGALVFGRLADRTGRRRWFVLAAIGLLAATLAVLPALESIPAVIVANGVVWFAFASATPVVTLLAVAGAPEDAWSERIGELNEYQGIGWALGLLLGTVWIGIAVRLGDASGIRSFLSALAVLAAAGLVASVRWLPADAESAEVSPRRLRRALRRANRFSVRAATFPFAVGRADYRRLHPERSAERFTPTLALYFVAVTLFFTGFSAFFAPLPAYLTDVGVGSEGVFALYLVSSVASAVLFERAGELSGRRDPMSLQVAGLAVRGVAFPLVAVVGAVLGASVLGLVAAGVVFGVIGFTWAVIAVTAGTLVTRLSPTSIRGEALGVYAALSALAGAGGSVIGGALAATSYELGFGVAGGLVLVGAAGVLRLRRRVRREDEAGRRDEESRRDENRV</sequence>
<dbReference type="Pfam" id="PF07690">
    <property type="entry name" value="MFS_1"/>
    <property type="match status" value="1"/>
</dbReference>
<feature type="transmembrane region" description="Helical" evidence="1">
    <location>
        <begin position="161"/>
        <end position="183"/>
    </location>
</feature>
<feature type="transmembrane region" description="Helical" evidence="1">
    <location>
        <begin position="309"/>
        <end position="328"/>
    </location>
</feature>
<feature type="domain" description="Major facilitator superfamily (MFS) profile" evidence="2">
    <location>
        <begin position="1"/>
        <end position="423"/>
    </location>
</feature>
<gene>
    <name evidence="3" type="ORF">SAMN04488066_11123</name>
</gene>
<dbReference type="InterPro" id="IPR036259">
    <property type="entry name" value="MFS_trans_sf"/>
</dbReference>
<dbReference type="SUPFAM" id="SSF103473">
    <property type="entry name" value="MFS general substrate transporter"/>
    <property type="match status" value="1"/>
</dbReference>
<evidence type="ECO:0000313" key="4">
    <source>
        <dbReference type="Proteomes" id="UP000323537"/>
    </source>
</evidence>
<feature type="transmembrane region" description="Helical" evidence="1">
    <location>
        <begin position="92"/>
        <end position="115"/>
    </location>
</feature>
<keyword evidence="4" id="KW-1185">Reference proteome</keyword>
<feature type="transmembrane region" description="Helical" evidence="1">
    <location>
        <begin position="136"/>
        <end position="155"/>
    </location>
</feature>
<dbReference type="OrthoDB" id="86286at2157"/>
<dbReference type="AlphaFoldDB" id="A0A1I3BAX5"/>
<dbReference type="PANTHER" id="PTHR23518">
    <property type="entry name" value="C-METHYLTRANSFERASE"/>
    <property type="match status" value="1"/>
</dbReference>
<dbReference type="Gene3D" id="1.20.1250.20">
    <property type="entry name" value="MFS general substrate transporter like domains"/>
    <property type="match status" value="1"/>
</dbReference>
<name>A0A1I3BAX5_9EURY</name>
<dbReference type="PANTHER" id="PTHR23518:SF2">
    <property type="entry name" value="MAJOR FACILITATOR SUPERFAMILY TRANSPORTER"/>
    <property type="match status" value="1"/>
</dbReference>
<evidence type="ECO:0000259" key="2">
    <source>
        <dbReference type="PROSITE" id="PS50850"/>
    </source>
</evidence>
<dbReference type="InterPro" id="IPR011701">
    <property type="entry name" value="MFS"/>
</dbReference>
<dbReference type="Proteomes" id="UP000323537">
    <property type="component" value="Unassembled WGS sequence"/>
</dbReference>